<evidence type="ECO:0000256" key="2">
    <source>
        <dbReference type="ARBA" id="ARBA00022448"/>
    </source>
</evidence>
<organism evidence="12 13">
    <name type="scientific">Filimonas zeae</name>
    <dbReference type="NCBI Taxonomy" id="1737353"/>
    <lineage>
        <taxon>Bacteria</taxon>
        <taxon>Pseudomonadati</taxon>
        <taxon>Bacteroidota</taxon>
        <taxon>Chitinophagia</taxon>
        <taxon>Chitinophagales</taxon>
        <taxon>Chitinophagaceae</taxon>
        <taxon>Filimonas</taxon>
    </lineage>
</organism>
<dbReference type="Pfam" id="PF00593">
    <property type="entry name" value="TonB_dep_Rec_b-barrel"/>
    <property type="match status" value="1"/>
</dbReference>
<evidence type="ECO:0000256" key="9">
    <source>
        <dbReference type="RuleBase" id="RU003357"/>
    </source>
</evidence>
<dbReference type="SUPFAM" id="SSF56935">
    <property type="entry name" value="Porins"/>
    <property type="match status" value="1"/>
</dbReference>
<evidence type="ECO:0000256" key="3">
    <source>
        <dbReference type="ARBA" id="ARBA00022452"/>
    </source>
</evidence>
<evidence type="ECO:0000256" key="4">
    <source>
        <dbReference type="ARBA" id="ARBA00022692"/>
    </source>
</evidence>
<comment type="caution">
    <text evidence="12">The sequence shown here is derived from an EMBL/GenBank/DDBJ whole genome shotgun (WGS) entry which is preliminary data.</text>
</comment>
<keyword evidence="5 9" id="KW-0798">TonB box</keyword>
<evidence type="ECO:0000313" key="12">
    <source>
        <dbReference type="EMBL" id="GGH80708.1"/>
    </source>
</evidence>
<reference evidence="12" key="2">
    <citation type="submission" date="2020-09" db="EMBL/GenBank/DDBJ databases">
        <authorList>
            <person name="Sun Q."/>
            <person name="Zhou Y."/>
        </authorList>
    </citation>
    <scope>NUCLEOTIDE SEQUENCE</scope>
    <source>
        <strain evidence="12">CGMCC 1.15290</strain>
    </source>
</reference>
<dbReference type="Gene3D" id="2.60.40.1120">
    <property type="entry name" value="Carboxypeptidase-like, regulatory domain"/>
    <property type="match status" value="1"/>
</dbReference>
<dbReference type="InterPro" id="IPR037066">
    <property type="entry name" value="Plug_dom_sf"/>
</dbReference>
<evidence type="ECO:0000256" key="6">
    <source>
        <dbReference type="ARBA" id="ARBA00023136"/>
    </source>
</evidence>
<comment type="similarity">
    <text evidence="8 9">Belongs to the TonB-dependent receptor family.</text>
</comment>
<dbReference type="Pfam" id="PF07715">
    <property type="entry name" value="Plug"/>
    <property type="match status" value="1"/>
</dbReference>
<dbReference type="Gene3D" id="2.170.130.10">
    <property type="entry name" value="TonB-dependent receptor, plug domain"/>
    <property type="match status" value="1"/>
</dbReference>
<dbReference type="InterPro" id="IPR008969">
    <property type="entry name" value="CarboxyPept-like_regulatory"/>
</dbReference>
<accession>A0A917N0J4</accession>
<feature type="domain" description="TonB-dependent receptor plug" evidence="11">
    <location>
        <begin position="99"/>
        <end position="216"/>
    </location>
</feature>
<dbReference type="InterPro" id="IPR039426">
    <property type="entry name" value="TonB-dep_rcpt-like"/>
</dbReference>
<gene>
    <name evidence="12" type="ORF">GCM10011379_51980</name>
</gene>
<evidence type="ECO:0000256" key="1">
    <source>
        <dbReference type="ARBA" id="ARBA00004571"/>
    </source>
</evidence>
<evidence type="ECO:0000256" key="7">
    <source>
        <dbReference type="ARBA" id="ARBA00023237"/>
    </source>
</evidence>
<dbReference type="InterPro" id="IPR023997">
    <property type="entry name" value="TonB-dep_OMP_SusC/RagA_CS"/>
</dbReference>
<dbReference type="InterPro" id="IPR018247">
    <property type="entry name" value="EF_Hand_1_Ca_BS"/>
</dbReference>
<keyword evidence="3 8" id="KW-1134">Transmembrane beta strand</keyword>
<evidence type="ECO:0000313" key="13">
    <source>
        <dbReference type="Proteomes" id="UP000627292"/>
    </source>
</evidence>
<dbReference type="Pfam" id="PF13715">
    <property type="entry name" value="CarbopepD_reg_2"/>
    <property type="match status" value="1"/>
</dbReference>
<sequence>MPALAQDKVVTGKITDAKDGSPIADVSVLVKGSTVGTRTKADGTFSLRVPAGKDSLELISINYTTLTVAVGEGTISAALEQSNAALGEVVVIGYGTARKKELTGSVVSVGSKDFQKGTIVSPDQLISGKIAGVSITPAGGAPGAGSVVRVRGGASISGNNDPLYVIDGVPVAASVQSIPGVTNPMAMINPADIENITVLKDAASTAIYGSRASGGVILITTKKGRSGKPVFNFNSNVSAGKAMRLVDVYTADEIRARVNASGDATFINKLGTANTNWQKEIYRTAITNDNNLSVTGAVKKVPYRISVGFLNQDGILKRDHLDRYSAAIGVSPKFFDDHLKVDINLKGTISKSTFGNQDAITSALTFDPTQSVYSGKSEYGGYFEWLDGTLPSTNAPKNPVGLLNQKFDNGQVNRSFGNIQFDYKFHFLPELRANLNLGYDVAKGWGGVFVPAEAAASFNAGGSRTKYKQTVNNRVGEFYLNYVKDLKSIKSNINIVAGYGYYDNLTHVFNYPTLKANGDTVTTVTFLDDKPRNTLISYYTRLIYTFNNKYILSASMRTDGSSKFSPDYRWGQFPSVGLTWRMNQEAFLRNVDWLSDLKLRGTYGVTGNQDGIANYDYLPVYTSSTVNTALYQLGSNFFYQTSPGKYVVNLRWEETRAFNVGFDFGFFKNRITGSVDYYKKKTKDLLGPISLPVGSNFTNITVANVGNMDNEGAEFSLNAAIINKKDLSWNVGFNVAYNKNTITNLTQTTDSAYAGNPVGGITGGTGNTVQIHSVGYSPNTFYVYKQVYDQAGKPIEGVYADLNGDGAINEKDMYRYKSPFPKMVYGFNTDVTYKKWSASVVMRANVGNYIYNNVASNLGISSIINNTNRFVSNAHKDLQNTNFANNQFFSDYYVQNASFLKMDNLAISYNAGRVLNNKVGLMITANCQNVFVITKYKGLDPESGYTGTYPDVYPGIDYKFYPRPRTYTLGVNLTFN</sequence>
<dbReference type="InterPro" id="IPR036942">
    <property type="entry name" value="Beta-barrel_TonB_sf"/>
</dbReference>
<comment type="subcellular location">
    <subcellularLocation>
        <location evidence="1 8">Cell outer membrane</location>
        <topology evidence="1 8">Multi-pass membrane protein</topology>
    </subcellularLocation>
</comment>
<reference evidence="12" key="1">
    <citation type="journal article" date="2014" name="Int. J. Syst. Evol. Microbiol.">
        <title>Complete genome sequence of Corynebacterium casei LMG S-19264T (=DSM 44701T), isolated from a smear-ripened cheese.</title>
        <authorList>
            <consortium name="US DOE Joint Genome Institute (JGI-PGF)"/>
            <person name="Walter F."/>
            <person name="Albersmeier A."/>
            <person name="Kalinowski J."/>
            <person name="Ruckert C."/>
        </authorList>
    </citation>
    <scope>NUCLEOTIDE SEQUENCE</scope>
    <source>
        <strain evidence="12">CGMCC 1.15290</strain>
    </source>
</reference>
<dbReference type="InterPro" id="IPR023996">
    <property type="entry name" value="TonB-dep_OMP_SusC/RagA"/>
</dbReference>
<evidence type="ECO:0000256" key="5">
    <source>
        <dbReference type="ARBA" id="ARBA00023077"/>
    </source>
</evidence>
<dbReference type="Gene3D" id="2.40.170.20">
    <property type="entry name" value="TonB-dependent receptor, beta-barrel domain"/>
    <property type="match status" value="1"/>
</dbReference>
<dbReference type="NCBIfam" id="TIGR04057">
    <property type="entry name" value="SusC_RagA_signa"/>
    <property type="match status" value="1"/>
</dbReference>
<dbReference type="InterPro" id="IPR000531">
    <property type="entry name" value="Beta-barrel_TonB"/>
</dbReference>
<dbReference type="PROSITE" id="PS52016">
    <property type="entry name" value="TONB_DEPENDENT_REC_3"/>
    <property type="match status" value="1"/>
</dbReference>
<evidence type="ECO:0000259" key="11">
    <source>
        <dbReference type="Pfam" id="PF07715"/>
    </source>
</evidence>
<dbReference type="SUPFAM" id="SSF49464">
    <property type="entry name" value="Carboxypeptidase regulatory domain-like"/>
    <property type="match status" value="1"/>
</dbReference>
<evidence type="ECO:0000256" key="8">
    <source>
        <dbReference type="PROSITE-ProRule" id="PRU01360"/>
    </source>
</evidence>
<proteinExistence type="inferred from homology"/>
<dbReference type="GO" id="GO:0009279">
    <property type="term" value="C:cell outer membrane"/>
    <property type="evidence" value="ECO:0007669"/>
    <property type="project" value="UniProtKB-SubCell"/>
</dbReference>
<evidence type="ECO:0000259" key="10">
    <source>
        <dbReference type="Pfam" id="PF00593"/>
    </source>
</evidence>
<dbReference type="EMBL" id="BMIB01000006">
    <property type="protein sequence ID" value="GGH80708.1"/>
    <property type="molecule type" value="Genomic_DNA"/>
</dbReference>
<keyword evidence="4 8" id="KW-0812">Transmembrane</keyword>
<dbReference type="AlphaFoldDB" id="A0A917N0J4"/>
<dbReference type="Proteomes" id="UP000627292">
    <property type="component" value="Unassembled WGS sequence"/>
</dbReference>
<keyword evidence="6 8" id="KW-0472">Membrane</keyword>
<dbReference type="NCBIfam" id="TIGR04056">
    <property type="entry name" value="OMP_RagA_SusC"/>
    <property type="match status" value="1"/>
</dbReference>
<dbReference type="PROSITE" id="PS00018">
    <property type="entry name" value="EF_HAND_1"/>
    <property type="match status" value="1"/>
</dbReference>
<keyword evidence="13" id="KW-1185">Reference proteome</keyword>
<name>A0A917N0J4_9BACT</name>
<feature type="domain" description="TonB-dependent receptor-like beta-barrel" evidence="10">
    <location>
        <begin position="374"/>
        <end position="782"/>
    </location>
</feature>
<protein>
    <submittedName>
        <fullName evidence="12">SusC/RagA family TonB-linked outer membrane protein</fullName>
    </submittedName>
</protein>
<keyword evidence="7 8" id="KW-0998">Cell outer membrane</keyword>
<dbReference type="InterPro" id="IPR012910">
    <property type="entry name" value="Plug_dom"/>
</dbReference>
<keyword evidence="2 8" id="KW-0813">Transport</keyword>